<reference evidence="1" key="2">
    <citation type="journal article" date="2015" name="Data Brief">
        <title>Shoot transcriptome of the giant reed, Arundo donax.</title>
        <authorList>
            <person name="Barrero R.A."/>
            <person name="Guerrero F.D."/>
            <person name="Moolhuijzen P."/>
            <person name="Goolsby J.A."/>
            <person name="Tidwell J."/>
            <person name="Bellgard S.E."/>
            <person name="Bellgard M.I."/>
        </authorList>
    </citation>
    <scope>NUCLEOTIDE SEQUENCE</scope>
    <source>
        <tissue evidence="1">Shoot tissue taken approximately 20 cm above the soil surface</tissue>
    </source>
</reference>
<name>A0A0A8Z480_ARUDO</name>
<dbReference type="EMBL" id="GBRH01264304">
    <property type="protein sequence ID" value="JAD33591.1"/>
    <property type="molecule type" value="Transcribed_RNA"/>
</dbReference>
<sequence>MSHVIFHSFSTLLPQCWPKRKICHAQQHVSIAALDGAICCPI</sequence>
<accession>A0A0A8Z480</accession>
<protein>
    <submittedName>
        <fullName evidence="1">Uncharacterized protein</fullName>
    </submittedName>
</protein>
<proteinExistence type="predicted"/>
<reference evidence="1" key="1">
    <citation type="submission" date="2014-09" db="EMBL/GenBank/DDBJ databases">
        <authorList>
            <person name="Magalhaes I.L.F."/>
            <person name="Oliveira U."/>
            <person name="Santos F.R."/>
            <person name="Vidigal T.H.D.A."/>
            <person name="Brescovit A.D."/>
            <person name="Santos A.J."/>
        </authorList>
    </citation>
    <scope>NUCLEOTIDE SEQUENCE</scope>
    <source>
        <tissue evidence="1">Shoot tissue taken approximately 20 cm above the soil surface</tissue>
    </source>
</reference>
<dbReference type="AlphaFoldDB" id="A0A0A8Z480"/>
<evidence type="ECO:0000313" key="1">
    <source>
        <dbReference type="EMBL" id="JAD33591.1"/>
    </source>
</evidence>
<organism evidence="1">
    <name type="scientific">Arundo donax</name>
    <name type="common">Giant reed</name>
    <name type="synonym">Donax arundinaceus</name>
    <dbReference type="NCBI Taxonomy" id="35708"/>
    <lineage>
        <taxon>Eukaryota</taxon>
        <taxon>Viridiplantae</taxon>
        <taxon>Streptophyta</taxon>
        <taxon>Embryophyta</taxon>
        <taxon>Tracheophyta</taxon>
        <taxon>Spermatophyta</taxon>
        <taxon>Magnoliopsida</taxon>
        <taxon>Liliopsida</taxon>
        <taxon>Poales</taxon>
        <taxon>Poaceae</taxon>
        <taxon>PACMAD clade</taxon>
        <taxon>Arundinoideae</taxon>
        <taxon>Arundineae</taxon>
        <taxon>Arundo</taxon>
    </lineage>
</organism>